<keyword evidence="12" id="KW-1185">Reference proteome</keyword>
<sequence>MTDPSRLAHGGRLTEAARRWNRPVDQWLDLSTGINPLGWPVPDIPASVWQRLPEDNDDLEAVVRDWCGAPATSVCVPVPGSQAAIQALPRLRRACRVGVPEPGYAEHAHCWASAGHVVVPVTDADLAAGDDWLDALDVVVWINPNNPTGRRLERDRLLGWLARLQARGGWLVVDEAFLTAGDSASLAAVSGQPGLVVLKSLGKFFGLAGVRAGAVLTDAAIGEGLRVVTGPWALSGPARFLMARALQDTRWQDSAESHLRGASQRLGELLAGLGLPGTQGTLLFRYLPHPGAGHLHAELARQGILVRHFDRPAALRLGLPGPESDWQRLARGLEGMSFVIDQ</sequence>
<evidence type="ECO:0000256" key="5">
    <source>
        <dbReference type="ARBA" id="ARBA00022573"/>
    </source>
</evidence>
<evidence type="ECO:0000256" key="2">
    <source>
        <dbReference type="ARBA" id="ARBA00003444"/>
    </source>
</evidence>
<feature type="domain" description="Aminotransferase class I/classII large" evidence="10">
    <location>
        <begin position="76"/>
        <end position="330"/>
    </location>
</feature>
<name>A0ABT7HGJ4_9GAMM</name>
<evidence type="ECO:0000256" key="1">
    <source>
        <dbReference type="ARBA" id="ARBA00001933"/>
    </source>
</evidence>
<dbReference type="PANTHER" id="PTHR42885:SF1">
    <property type="entry name" value="THREONINE-PHOSPHATE DECARBOXYLASE"/>
    <property type="match status" value="1"/>
</dbReference>
<keyword evidence="7 11" id="KW-0456">Lyase</keyword>
<dbReference type="Gene3D" id="3.90.1150.10">
    <property type="entry name" value="Aspartate Aminotransferase, domain 1"/>
    <property type="match status" value="1"/>
</dbReference>
<dbReference type="Proteomes" id="UP001223547">
    <property type="component" value="Unassembled WGS sequence"/>
</dbReference>
<protein>
    <recommendedName>
        <fullName evidence="4">threonine-phosphate decarboxylase</fullName>
        <ecNumber evidence="4">4.1.1.81</ecNumber>
    </recommendedName>
    <alternativeName>
        <fullName evidence="8">L-threonine-O-3-phosphate decarboxylase</fullName>
    </alternativeName>
</protein>
<organism evidence="11 12">
    <name type="scientific">Marinobacter albus</name>
    <dbReference type="NCBI Taxonomy" id="3030833"/>
    <lineage>
        <taxon>Bacteria</taxon>
        <taxon>Pseudomonadati</taxon>
        <taxon>Pseudomonadota</taxon>
        <taxon>Gammaproteobacteria</taxon>
        <taxon>Pseudomonadales</taxon>
        <taxon>Marinobacteraceae</taxon>
        <taxon>Marinobacter</taxon>
    </lineage>
</organism>
<evidence type="ECO:0000256" key="4">
    <source>
        <dbReference type="ARBA" id="ARBA00012285"/>
    </source>
</evidence>
<dbReference type="CDD" id="cd00609">
    <property type="entry name" value="AAT_like"/>
    <property type="match status" value="1"/>
</dbReference>
<dbReference type="InterPro" id="IPR005860">
    <property type="entry name" value="CobD"/>
</dbReference>
<dbReference type="InterPro" id="IPR015422">
    <property type="entry name" value="PyrdxlP-dep_Trfase_small"/>
</dbReference>
<dbReference type="GO" id="GO:0048472">
    <property type="term" value="F:threonine-phosphate decarboxylase activity"/>
    <property type="evidence" value="ECO:0007669"/>
    <property type="project" value="UniProtKB-EC"/>
</dbReference>
<evidence type="ECO:0000256" key="9">
    <source>
        <dbReference type="ARBA" id="ARBA00048531"/>
    </source>
</evidence>
<dbReference type="InterPro" id="IPR015424">
    <property type="entry name" value="PyrdxlP-dep_Trfase"/>
</dbReference>
<comment type="function">
    <text evidence="2">Decarboxylates L-threonine-O-3-phosphate to yield (R)-1-amino-2-propanol O-2-phosphate, the precursor for the linkage between the nucleotide loop and the corrin ring in cobalamin.</text>
</comment>
<comment type="cofactor">
    <cofactor evidence="1">
        <name>pyridoxal 5'-phosphate</name>
        <dbReference type="ChEBI" id="CHEBI:597326"/>
    </cofactor>
</comment>
<reference evidence="11 12" key="1">
    <citation type="submission" date="2023-05" db="EMBL/GenBank/DDBJ databases">
        <title>Marinobacter albus sp. nov., a marine bacterium isolated from sand in a coastal intertidal zone of huludao.</title>
        <authorList>
            <person name="Deng T."/>
        </authorList>
    </citation>
    <scope>NUCLEOTIDE SEQUENCE [LARGE SCALE GENOMIC DNA]</scope>
    <source>
        <strain evidence="11 12">M216</strain>
    </source>
</reference>
<comment type="pathway">
    <text evidence="3">Cofactor biosynthesis; adenosylcobalamin biosynthesis.</text>
</comment>
<evidence type="ECO:0000256" key="7">
    <source>
        <dbReference type="ARBA" id="ARBA00023239"/>
    </source>
</evidence>
<evidence type="ECO:0000259" key="10">
    <source>
        <dbReference type="Pfam" id="PF00155"/>
    </source>
</evidence>
<dbReference type="InterPro" id="IPR004839">
    <property type="entry name" value="Aminotransferase_I/II_large"/>
</dbReference>
<comment type="catalytic activity">
    <reaction evidence="9">
        <text>O-phospho-L-threonine + H(+) = (R)-1-aminopropan-2-yl phosphate + CO2</text>
        <dbReference type="Rhea" id="RHEA:11492"/>
        <dbReference type="ChEBI" id="CHEBI:15378"/>
        <dbReference type="ChEBI" id="CHEBI:16526"/>
        <dbReference type="ChEBI" id="CHEBI:58563"/>
        <dbReference type="ChEBI" id="CHEBI:58675"/>
        <dbReference type="EC" id="4.1.1.81"/>
    </reaction>
</comment>
<dbReference type="EMBL" id="JASSQD010000002">
    <property type="protein sequence ID" value="MDK9558595.1"/>
    <property type="molecule type" value="Genomic_DNA"/>
</dbReference>
<evidence type="ECO:0000256" key="6">
    <source>
        <dbReference type="ARBA" id="ARBA00022898"/>
    </source>
</evidence>
<comment type="caution">
    <text evidence="11">The sequence shown here is derived from an EMBL/GenBank/DDBJ whole genome shotgun (WGS) entry which is preliminary data.</text>
</comment>
<dbReference type="PANTHER" id="PTHR42885">
    <property type="entry name" value="HISTIDINOL-PHOSPHATE AMINOTRANSFERASE-RELATED"/>
    <property type="match status" value="1"/>
</dbReference>
<keyword evidence="5" id="KW-0169">Cobalamin biosynthesis</keyword>
<dbReference type="Pfam" id="PF00155">
    <property type="entry name" value="Aminotran_1_2"/>
    <property type="match status" value="1"/>
</dbReference>
<accession>A0ABT7HGJ4</accession>
<evidence type="ECO:0000256" key="3">
    <source>
        <dbReference type="ARBA" id="ARBA00004953"/>
    </source>
</evidence>
<dbReference type="RefSeq" id="WP_285368508.1">
    <property type="nucleotide sequence ID" value="NZ_JASSQD010000002.1"/>
</dbReference>
<gene>
    <name evidence="11" type="primary">cobD</name>
    <name evidence="11" type="ORF">QQF73_13255</name>
</gene>
<dbReference type="InterPro" id="IPR015421">
    <property type="entry name" value="PyrdxlP-dep_Trfase_major"/>
</dbReference>
<dbReference type="SUPFAM" id="SSF53383">
    <property type="entry name" value="PLP-dependent transferases"/>
    <property type="match status" value="1"/>
</dbReference>
<keyword evidence="6" id="KW-0663">Pyridoxal phosphate</keyword>
<evidence type="ECO:0000313" key="12">
    <source>
        <dbReference type="Proteomes" id="UP001223547"/>
    </source>
</evidence>
<evidence type="ECO:0000256" key="8">
    <source>
        <dbReference type="ARBA" id="ARBA00029996"/>
    </source>
</evidence>
<dbReference type="NCBIfam" id="TIGR01140">
    <property type="entry name" value="L_thr_O3P_dcar"/>
    <property type="match status" value="1"/>
</dbReference>
<dbReference type="Gene3D" id="3.40.640.10">
    <property type="entry name" value="Type I PLP-dependent aspartate aminotransferase-like (Major domain)"/>
    <property type="match status" value="1"/>
</dbReference>
<dbReference type="EC" id="4.1.1.81" evidence="4"/>
<evidence type="ECO:0000313" key="11">
    <source>
        <dbReference type="EMBL" id="MDK9558595.1"/>
    </source>
</evidence>
<proteinExistence type="predicted"/>